<dbReference type="EMBL" id="AAMS01000009">
    <property type="protein sequence ID" value="EAQ05480.1"/>
    <property type="molecule type" value="Genomic_DNA"/>
</dbReference>
<dbReference type="InterPro" id="IPR012785">
    <property type="entry name" value="Protocat_dOase_b"/>
</dbReference>
<dbReference type="GO" id="GO:0019619">
    <property type="term" value="P:3,4-dihydroxybenzoate catabolic process"/>
    <property type="evidence" value="ECO:0007669"/>
    <property type="project" value="InterPro"/>
</dbReference>
<dbReference type="OrthoDB" id="9805815at2"/>
<dbReference type="Pfam" id="PF12391">
    <property type="entry name" value="PCDO_beta_N"/>
    <property type="match status" value="1"/>
</dbReference>
<comment type="caution">
    <text evidence="6">The sequence shown here is derived from an EMBL/GenBank/DDBJ whole genome shotgun (WGS) entry which is preliminary data.</text>
</comment>
<reference evidence="6 7" key="1">
    <citation type="submission" date="2006-01" db="EMBL/GenBank/DDBJ databases">
        <authorList>
            <person name="Hagstrom A."/>
            <person name="Ferriera S."/>
            <person name="Johnson J."/>
            <person name="Kravitz S."/>
            <person name="Halpern A."/>
            <person name="Remington K."/>
            <person name="Beeson K."/>
            <person name="Tran B."/>
            <person name="Rogers Y.-H."/>
            <person name="Friedman R."/>
            <person name="Venter J.C."/>
        </authorList>
    </citation>
    <scope>NUCLEOTIDE SEQUENCE [LARGE SCALE GENOMIC DNA]</scope>
    <source>
        <strain evidence="6 7">SKA53</strain>
    </source>
</reference>
<protein>
    <submittedName>
        <fullName evidence="6">Protocatechuate 3,4-dioxygenase beta chain</fullName>
    </submittedName>
</protein>
<dbReference type="InterPro" id="IPR024756">
    <property type="entry name" value="PCDO_beta_N"/>
</dbReference>
<dbReference type="PANTHER" id="PTHR33711">
    <property type="entry name" value="DIOXYGENASE, PUTATIVE (AFU_ORTHOLOGUE AFUA_2G02910)-RELATED"/>
    <property type="match status" value="1"/>
</dbReference>
<dbReference type="Pfam" id="PF00775">
    <property type="entry name" value="Dioxygenase_C"/>
    <property type="match status" value="1"/>
</dbReference>
<dbReference type="InterPro" id="IPR000627">
    <property type="entry name" value="Intradiol_dOase_C"/>
</dbReference>
<dbReference type="AlphaFoldDB" id="A3V8P9"/>
<evidence type="ECO:0000256" key="3">
    <source>
        <dbReference type="ARBA" id="ARBA00023002"/>
    </source>
</evidence>
<dbReference type="Gene3D" id="2.60.130.10">
    <property type="entry name" value="Aromatic compound dioxygenase"/>
    <property type="match status" value="1"/>
</dbReference>
<dbReference type="PROSITE" id="PS00083">
    <property type="entry name" value="INTRADIOL_DIOXYGENAS"/>
    <property type="match status" value="1"/>
</dbReference>
<evidence type="ECO:0000313" key="7">
    <source>
        <dbReference type="Proteomes" id="UP000004507"/>
    </source>
</evidence>
<dbReference type="HOGENOM" id="CLU_027719_5_0_5"/>
<feature type="region of interest" description="Disordered" evidence="4">
    <location>
        <begin position="1"/>
        <end position="21"/>
    </location>
</feature>
<dbReference type="SUPFAM" id="SSF49482">
    <property type="entry name" value="Aromatic compound dioxygenase"/>
    <property type="match status" value="1"/>
</dbReference>
<comment type="similarity">
    <text evidence="1">Belongs to the intradiol ring-cleavage dioxygenase family.</text>
</comment>
<dbReference type="InterPro" id="IPR050770">
    <property type="entry name" value="Intradiol_RC_Dioxygenase"/>
</dbReference>
<organism evidence="6 7">
    <name type="scientific">Yoonia vestfoldensis SKA53</name>
    <dbReference type="NCBI Taxonomy" id="314232"/>
    <lineage>
        <taxon>Bacteria</taxon>
        <taxon>Pseudomonadati</taxon>
        <taxon>Pseudomonadota</taxon>
        <taxon>Alphaproteobacteria</taxon>
        <taxon>Rhodobacterales</taxon>
        <taxon>Paracoccaceae</taxon>
        <taxon>Yoonia</taxon>
    </lineage>
</organism>
<sequence length="248" mass="27587">MSLVNLPPKPGGFIPRDRTWQPDGLTPTYKTSVRRSPQAPLLSFPSTLSEETSPVFGHHLIGPLDNDLILNYAQPGQSAIGPRIIVHGRVLDELGRGVAGALVEFWQANAGGRYRHKKESYQAALDPNFGGCGRTITGADGSYEFRTIQPGPYPWPNGMNDWRPAHIHFSLFGHGFAQRLITQMYFEGDPLIKRCPIVGVLKSQEAVDALTAPLDMHQSVPMDCLAYKFDMVLRGQRQTYFENRKEGL</sequence>
<accession>A3V8P9</accession>
<keyword evidence="7" id="KW-1185">Reference proteome</keyword>
<keyword evidence="2 6" id="KW-0223">Dioxygenase</keyword>
<name>A3V8P9_9RHOB</name>
<dbReference type="RefSeq" id="WP_007204694.1">
    <property type="nucleotide sequence ID" value="NZ_CH672414.1"/>
</dbReference>
<dbReference type="Proteomes" id="UP000004507">
    <property type="component" value="Unassembled WGS sequence"/>
</dbReference>
<proteinExistence type="inferred from homology"/>
<evidence type="ECO:0000313" key="6">
    <source>
        <dbReference type="EMBL" id="EAQ05480.1"/>
    </source>
</evidence>
<dbReference type="eggNOG" id="COG3485">
    <property type="taxonomic scope" value="Bacteria"/>
</dbReference>
<dbReference type="NCBIfam" id="TIGR02422">
    <property type="entry name" value="protocat_beta"/>
    <property type="match status" value="1"/>
</dbReference>
<evidence type="ECO:0000259" key="5">
    <source>
        <dbReference type="PROSITE" id="PS00083"/>
    </source>
</evidence>
<evidence type="ECO:0000256" key="4">
    <source>
        <dbReference type="SAM" id="MobiDB-lite"/>
    </source>
</evidence>
<gene>
    <name evidence="6" type="ORF">SKA53_03689</name>
</gene>
<feature type="domain" description="Intradiol ring-cleavage dioxygenases" evidence="5">
    <location>
        <begin position="86"/>
        <end position="114"/>
    </location>
</feature>
<dbReference type="InterPro" id="IPR015889">
    <property type="entry name" value="Intradiol_dOase_core"/>
</dbReference>
<dbReference type="PANTHER" id="PTHR33711:SF10">
    <property type="entry name" value="INTRADIOL RING-CLEAVAGE DIOXYGENASES DOMAIN-CONTAINING PROTEIN"/>
    <property type="match status" value="1"/>
</dbReference>
<dbReference type="GO" id="GO:0008199">
    <property type="term" value="F:ferric iron binding"/>
    <property type="evidence" value="ECO:0007669"/>
    <property type="project" value="InterPro"/>
</dbReference>
<evidence type="ECO:0000256" key="2">
    <source>
        <dbReference type="ARBA" id="ARBA00022964"/>
    </source>
</evidence>
<dbReference type="STRING" id="314232.SKA53_03689"/>
<evidence type="ECO:0000256" key="1">
    <source>
        <dbReference type="ARBA" id="ARBA00007825"/>
    </source>
</evidence>
<dbReference type="GO" id="GO:0018578">
    <property type="term" value="F:protocatechuate 3,4-dioxygenase activity"/>
    <property type="evidence" value="ECO:0007669"/>
    <property type="project" value="InterPro"/>
</dbReference>
<keyword evidence="3" id="KW-0560">Oxidoreductase</keyword>